<evidence type="ECO:0000313" key="3">
    <source>
        <dbReference type="EMBL" id="ETI68480.1"/>
    </source>
</evidence>
<dbReference type="InterPro" id="IPR013154">
    <property type="entry name" value="ADH-like_N"/>
</dbReference>
<dbReference type="AlphaFoldDB" id="A0AB94IN68"/>
<evidence type="ECO:0000313" key="4">
    <source>
        <dbReference type="Proteomes" id="UP000018877"/>
    </source>
</evidence>
<sequence>MTSKMMQAIQVYQYGGPEELKIENIPCPEPKEGEVLIRVEAAGVLPIDWKIRRGLTKNIVPVHFPYIPGSAFSGVVEKQGPGVTDFQIGQFVFGRAKGTYTEYTISSVDELIPMPENLTFTEAATITGGAATAYNALFNEGKLVSGQKVLIHGAAGGVGSFATQLAHWKGANVIGTASTKNLDFIRLLGTDHVVDYMKTQFEKVVKDVDLVLDTVGGDTLQRSLSIIKPGGTLISLVGQPPIDKAKELGINAKRSSSFASKEDLWAIADLIAQKKIKAIADNIFTLNEVQHAHSVSETGHGRGRIVLQIADTLSR</sequence>
<dbReference type="Pfam" id="PF08240">
    <property type="entry name" value="ADH_N"/>
    <property type="match status" value="1"/>
</dbReference>
<dbReference type="SMART" id="SM00829">
    <property type="entry name" value="PKS_ER"/>
    <property type="match status" value="1"/>
</dbReference>
<protein>
    <submittedName>
        <fullName evidence="3">Alcohol dehydrogenase zinc-binding domain protein</fullName>
    </submittedName>
</protein>
<feature type="domain" description="Enoyl reductase (ER)" evidence="2">
    <location>
        <begin position="15"/>
        <end position="307"/>
    </location>
</feature>
<dbReference type="InterPro" id="IPR011032">
    <property type="entry name" value="GroES-like_sf"/>
</dbReference>
<keyword evidence="4" id="KW-1185">Reference proteome</keyword>
<name>A0AB94IN68_9BACI</name>
<dbReference type="PANTHER" id="PTHR44154">
    <property type="entry name" value="QUINONE OXIDOREDUCTASE"/>
    <property type="match status" value="1"/>
</dbReference>
<evidence type="ECO:0000256" key="1">
    <source>
        <dbReference type="ARBA" id="ARBA00022857"/>
    </source>
</evidence>
<dbReference type="PANTHER" id="PTHR44154:SF1">
    <property type="entry name" value="QUINONE OXIDOREDUCTASE"/>
    <property type="match status" value="1"/>
</dbReference>
<reference evidence="3 4" key="1">
    <citation type="journal article" date="2014" name="Environ. Microbiol.">
        <title>The nitrate-ammonifying and nosZ-carrying bacterium Bacillus vireti is a potent source and sink for nitric and nitrous oxide under high nitrate conditions.</title>
        <authorList>
            <person name="Mania D."/>
            <person name="Heylen K."/>
            <person name="van Spanning R.J."/>
            <person name="Frostegard A."/>
        </authorList>
    </citation>
    <scope>NUCLEOTIDE SEQUENCE [LARGE SCALE GENOMIC DNA]</scope>
    <source>
        <strain evidence="3 4">LMG 21834</strain>
    </source>
</reference>
<accession>A0AB94IN68</accession>
<dbReference type="Gene3D" id="3.90.180.10">
    <property type="entry name" value="Medium-chain alcohol dehydrogenases, catalytic domain"/>
    <property type="match status" value="1"/>
</dbReference>
<dbReference type="Proteomes" id="UP000018877">
    <property type="component" value="Unassembled WGS sequence"/>
</dbReference>
<keyword evidence="1" id="KW-0521">NADP</keyword>
<gene>
    <name evidence="3" type="ORF">BAVI_12344</name>
</gene>
<dbReference type="SUPFAM" id="SSF50129">
    <property type="entry name" value="GroES-like"/>
    <property type="match status" value="1"/>
</dbReference>
<dbReference type="InterPro" id="IPR051603">
    <property type="entry name" value="Zinc-ADH_QOR/CCCR"/>
</dbReference>
<dbReference type="InterPro" id="IPR036291">
    <property type="entry name" value="NAD(P)-bd_dom_sf"/>
</dbReference>
<dbReference type="SUPFAM" id="SSF51735">
    <property type="entry name" value="NAD(P)-binding Rossmann-fold domains"/>
    <property type="match status" value="1"/>
</dbReference>
<organism evidence="3 4">
    <name type="scientific">Neobacillus vireti LMG 21834</name>
    <dbReference type="NCBI Taxonomy" id="1131730"/>
    <lineage>
        <taxon>Bacteria</taxon>
        <taxon>Bacillati</taxon>
        <taxon>Bacillota</taxon>
        <taxon>Bacilli</taxon>
        <taxon>Bacillales</taxon>
        <taxon>Bacillaceae</taxon>
        <taxon>Neobacillus</taxon>
    </lineage>
</organism>
<dbReference type="InterPro" id="IPR020843">
    <property type="entry name" value="ER"/>
</dbReference>
<evidence type="ECO:0000259" key="2">
    <source>
        <dbReference type="SMART" id="SM00829"/>
    </source>
</evidence>
<dbReference type="Pfam" id="PF13602">
    <property type="entry name" value="ADH_zinc_N_2"/>
    <property type="match status" value="1"/>
</dbReference>
<dbReference type="RefSeq" id="WP_024028654.1">
    <property type="nucleotide sequence ID" value="NZ_ALAN01000069.1"/>
</dbReference>
<proteinExistence type="predicted"/>
<dbReference type="CDD" id="cd05289">
    <property type="entry name" value="MDR_like_2"/>
    <property type="match status" value="1"/>
</dbReference>
<dbReference type="Gene3D" id="3.40.50.720">
    <property type="entry name" value="NAD(P)-binding Rossmann-like Domain"/>
    <property type="match status" value="1"/>
</dbReference>
<dbReference type="GO" id="GO:0016491">
    <property type="term" value="F:oxidoreductase activity"/>
    <property type="evidence" value="ECO:0007669"/>
    <property type="project" value="InterPro"/>
</dbReference>
<comment type="caution">
    <text evidence="3">The sequence shown here is derived from an EMBL/GenBank/DDBJ whole genome shotgun (WGS) entry which is preliminary data.</text>
</comment>
<dbReference type="EMBL" id="ALAN01000069">
    <property type="protein sequence ID" value="ETI68480.1"/>
    <property type="molecule type" value="Genomic_DNA"/>
</dbReference>